<gene>
    <name evidence="2" type="ORF">CURHAP_LOCUS38764</name>
</gene>
<accession>A0A6J5V641</accession>
<dbReference type="EMBL" id="CAEKDK010000006">
    <property type="protein sequence ID" value="CAB4283682.1"/>
    <property type="molecule type" value="Genomic_DNA"/>
</dbReference>
<keyword evidence="1" id="KW-1133">Transmembrane helix</keyword>
<evidence type="ECO:0000313" key="2">
    <source>
        <dbReference type="EMBL" id="CAB4283682.1"/>
    </source>
</evidence>
<reference evidence="2 3" key="1">
    <citation type="submission" date="2020-05" db="EMBL/GenBank/DDBJ databases">
        <authorList>
            <person name="Campoy J."/>
            <person name="Schneeberger K."/>
            <person name="Spophaly S."/>
        </authorList>
    </citation>
    <scope>NUCLEOTIDE SEQUENCE [LARGE SCALE GENOMIC DNA]</scope>
    <source>
        <strain evidence="2">PruArmRojPasFocal</strain>
    </source>
</reference>
<name>A0A6J5V641_PRUAR</name>
<evidence type="ECO:0000256" key="1">
    <source>
        <dbReference type="SAM" id="Phobius"/>
    </source>
</evidence>
<keyword evidence="1" id="KW-0472">Membrane</keyword>
<dbReference type="Proteomes" id="UP000507222">
    <property type="component" value="Unassembled WGS sequence"/>
</dbReference>
<evidence type="ECO:0000313" key="3">
    <source>
        <dbReference type="Proteomes" id="UP000507222"/>
    </source>
</evidence>
<organism evidence="2 3">
    <name type="scientific">Prunus armeniaca</name>
    <name type="common">Apricot</name>
    <name type="synonym">Armeniaca vulgaris</name>
    <dbReference type="NCBI Taxonomy" id="36596"/>
    <lineage>
        <taxon>Eukaryota</taxon>
        <taxon>Viridiplantae</taxon>
        <taxon>Streptophyta</taxon>
        <taxon>Embryophyta</taxon>
        <taxon>Tracheophyta</taxon>
        <taxon>Spermatophyta</taxon>
        <taxon>Magnoliopsida</taxon>
        <taxon>eudicotyledons</taxon>
        <taxon>Gunneridae</taxon>
        <taxon>Pentapetalae</taxon>
        <taxon>rosids</taxon>
        <taxon>fabids</taxon>
        <taxon>Rosales</taxon>
        <taxon>Rosaceae</taxon>
        <taxon>Amygdaloideae</taxon>
        <taxon>Amygdaleae</taxon>
        <taxon>Prunus</taxon>
    </lineage>
</organism>
<protein>
    <submittedName>
        <fullName evidence="2">Uncharacterized protein</fullName>
    </submittedName>
</protein>
<feature type="transmembrane region" description="Helical" evidence="1">
    <location>
        <begin position="36"/>
        <end position="60"/>
    </location>
</feature>
<proteinExistence type="predicted"/>
<dbReference type="AlphaFoldDB" id="A0A6J5V641"/>
<keyword evidence="1" id="KW-0812">Transmembrane</keyword>
<sequence length="73" mass="7925">MPLSSQCRTAPFRDEVCPSSPLLLFRAATSVSPLPWFLLAGLVLYLRFESVLVVSVVLLVRLFASPSCGVVTT</sequence>